<dbReference type="InterPro" id="IPR038247">
    <property type="entry name" value="Jag_N_dom_sf"/>
</dbReference>
<comment type="caution">
    <text evidence="9">The sequence shown here is derived from an EMBL/GenBank/DDBJ whole genome shotgun (WGS) entry which is preliminary data.</text>
</comment>
<keyword evidence="4 6" id="KW-0143">Chaperone</keyword>
<dbReference type="Gene3D" id="3.30.300.20">
    <property type="match status" value="1"/>
</dbReference>
<sequence length="286" mass="31197">MKFSLPFFSRGKSMSEYQGKTYQDAVLKAQQDLNKPQAELTITVVDPGRRGLFGLGARPVKIEAVVKKVVEPATPTLSSSPEEVAPVQQEDPAEQTPQIIEEPVATEQPEGNPEGAPDGQLSPAEIAARHEQNLHRMSAAATKLVDYLEQAYRALGVDVSATVQSSGAKDVTIELNAPTPGRVIGYHGRRINAFEVLSVAFLNYQGVKDAQVTLDSEGYRAKRAQTITRIGERAVTDVIASGQAVFLDPMPARERKLLHKQLEDNPNVKTYSQGREPFRSVVIAPK</sequence>
<dbReference type="InterPro" id="IPR036867">
    <property type="entry name" value="R3H_dom_sf"/>
</dbReference>
<dbReference type="CDD" id="cd02414">
    <property type="entry name" value="KH-II_Jag"/>
    <property type="match status" value="1"/>
</dbReference>
<comment type="similarity">
    <text evidence="6">Belongs to the KhpB RNA-binding protein family.</text>
</comment>
<evidence type="ECO:0000256" key="5">
    <source>
        <dbReference type="ARBA" id="ARBA00023316"/>
    </source>
</evidence>
<dbReference type="InterPro" id="IPR015946">
    <property type="entry name" value="KH_dom-like_a/b"/>
</dbReference>
<dbReference type="GO" id="GO:0009252">
    <property type="term" value="P:peptidoglycan biosynthetic process"/>
    <property type="evidence" value="ECO:0007669"/>
    <property type="project" value="UniProtKB-UniRule"/>
</dbReference>
<accession>A0A2K2THJ2</accession>
<comment type="domain">
    <text evidence="6">Has an N-terminal Jag-N domain and 2 RNA-binding domains (KH and R3H).</text>
</comment>
<dbReference type="AlphaFoldDB" id="A0A2K2THJ2"/>
<dbReference type="EMBL" id="POTQ01000017">
    <property type="protein sequence ID" value="PNV57480.1"/>
    <property type="molecule type" value="Genomic_DNA"/>
</dbReference>
<evidence type="ECO:0000256" key="7">
    <source>
        <dbReference type="SAM" id="MobiDB-lite"/>
    </source>
</evidence>
<dbReference type="SMART" id="SM00393">
    <property type="entry name" value="R3H"/>
    <property type="match status" value="1"/>
</dbReference>
<feature type="domain" description="R3H" evidence="8">
    <location>
        <begin position="221"/>
        <end position="286"/>
    </location>
</feature>
<evidence type="ECO:0000313" key="10">
    <source>
        <dbReference type="Proteomes" id="UP000236514"/>
    </source>
</evidence>
<keyword evidence="1 6" id="KW-0963">Cytoplasm</keyword>
<dbReference type="SMART" id="SM01245">
    <property type="entry name" value="Jag_N"/>
    <property type="match status" value="1"/>
</dbReference>
<dbReference type="GO" id="GO:0005737">
    <property type="term" value="C:cytoplasm"/>
    <property type="evidence" value="ECO:0007669"/>
    <property type="project" value="UniProtKB-SubCell"/>
</dbReference>
<dbReference type="InterPro" id="IPR032782">
    <property type="entry name" value="KhpB_N"/>
</dbReference>
<evidence type="ECO:0000256" key="1">
    <source>
        <dbReference type="ARBA" id="ARBA00022490"/>
    </source>
</evidence>
<feature type="region of interest" description="Disordered" evidence="7">
    <location>
        <begin position="74"/>
        <end position="95"/>
    </location>
</feature>
<proteinExistence type="inferred from homology"/>
<dbReference type="InterPro" id="IPR038008">
    <property type="entry name" value="Jag_KH"/>
</dbReference>
<dbReference type="CDD" id="cd02644">
    <property type="entry name" value="R3H_jag"/>
    <property type="match status" value="1"/>
</dbReference>
<dbReference type="GO" id="GO:0008360">
    <property type="term" value="P:regulation of cell shape"/>
    <property type="evidence" value="ECO:0007669"/>
    <property type="project" value="UniProtKB-KW"/>
</dbReference>
<dbReference type="Pfam" id="PF14804">
    <property type="entry name" value="Jag_N"/>
    <property type="match status" value="1"/>
</dbReference>
<dbReference type="PANTHER" id="PTHR35800">
    <property type="entry name" value="PROTEIN JAG"/>
    <property type="match status" value="1"/>
</dbReference>
<comment type="caution">
    <text evidence="6">Lacks conserved residue(s) required for the propagation of feature annotation.</text>
</comment>
<protein>
    <recommendedName>
        <fullName evidence="6">RNA-binding protein KhpB</fullName>
    </recommendedName>
    <alternativeName>
        <fullName evidence="6">RNA-binding protein EloR</fullName>
    </alternativeName>
</protein>
<comment type="subcellular location">
    <subcellularLocation>
        <location evidence="6">Cytoplasm</location>
    </subcellularLocation>
</comment>
<dbReference type="InterPro" id="IPR034079">
    <property type="entry name" value="R3H_KhpB"/>
</dbReference>
<dbReference type="GO" id="GO:0003723">
    <property type="term" value="F:RNA binding"/>
    <property type="evidence" value="ECO:0007669"/>
    <property type="project" value="UniProtKB-UniRule"/>
</dbReference>
<dbReference type="Gene3D" id="3.30.1370.50">
    <property type="entry name" value="R3H-like domain"/>
    <property type="match status" value="1"/>
</dbReference>
<evidence type="ECO:0000259" key="8">
    <source>
        <dbReference type="PROSITE" id="PS51061"/>
    </source>
</evidence>
<evidence type="ECO:0000256" key="4">
    <source>
        <dbReference type="ARBA" id="ARBA00023186"/>
    </source>
</evidence>
<name>A0A2K2THJ2_LIMFE</name>
<evidence type="ECO:0000313" key="9">
    <source>
        <dbReference type="EMBL" id="PNV57480.1"/>
    </source>
</evidence>
<dbReference type="PROSITE" id="PS51061">
    <property type="entry name" value="R3H"/>
    <property type="match status" value="1"/>
</dbReference>
<evidence type="ECO:0000256" key="6">
    <source>
        <dbReference type="HAMAP-Rule" id="MF_00867"/>
    </source>
</evidence>
<evidence type="ECO:0000256" key="2">
    <source>
        <dbReference type="ARBA" id="ARBA00022884"/>
    </source>
</evidence>
<dbReference type="NCBIfam" id="NF041568">
    <property type="entry name" value="Jag_EloR"/>
    <property type="match status" value="1"/>
</dbReference>
<keyword evidence="3 6" id="KW-0133">Cell shape</keyword>
<organism evidence="9 10">
    <name type="scientific">Limosilactobacillus fermentum</name>
    <name type="common">Lactobacillus fermentum</name>
    <dbReference type="NCBI Taxonomy" id="1613"/>
    <lineage>
        <taxon>Bacteria</taxon>
        <taxon>Bacillati</taxon>
        <taxon>Bacillota</taxon>
        <taxon>Bacilli</taxon>
        <taxon>Lactobacillales</taxon>
        <taxon>Lactobacillaceae</taxon>
        <taxon>Limosilactobacillus</taxon>
    </lineage>
</organism>
<dbReference type="Proteomes" id="UP000236514">
    <property type="component" value="Unassembled WGS sequence"/>
</dbReference>
<dbReference type="InterPro" id="IPR039247">
    <property type="entry name" value="KhpB"/>
</dbReference>
<reference evidence="9 10" key="1">
    <citation type="submission" date="2018-01" db="EMBL/GenBank/DDBJ databases">
        <title>Draft genome sequence of the feruloyl esterase-producing strain Lactobacillus fermentum CRL 1446, isolated from artisanal goat milk cheese.</title>
        <authorList>
            <person name="Abeijon Mukdsi M.C."/>
            <person name="Saavedra L."/>
            <person name="Gauffin Cano M.P."/>
            <person name="Hebert E.M."/>
            <person name="Medina R.B."/>
        </authorList>
    </citation>
    <scope>NUCLEOTIDE SEQUENCE [LARGE SCALE GENOMIC DNA]</scope>
    <source>
        <strain evidence="9 10">CRL 1446</strain>
    </source>
</reference>
<dbReference type="GO" id="GO:0071555">
    <property type="term" value="P:cell wall organization"/>
    <property type="evidence" value="ECO:0007669"/>
    <property type="project" value="UniProtKB-KW"/>
</dbReference>
<gene>
    <name evidence="6" type="primary">khpB</name>
    <name evidence="6" type="synonym">eloR</name>
    <name evidence="9" type="ORF">C1Y38_08010</name>
</gene>
<keyword evidence="2 6" id="KW-0694">RNA-binding</keyword>
<dbReference type="InterPro" id="IPR001374">
    <property type="entry name" value="R3H_dom"/>
</dbReference>
<comment type="subunit">
    <text evidence="6">Forms a complex with KhpA.</text>
</comment>
<evidence type="ECO:0000256" key="3">
    <source>
        <dbReference type="ARBA" id="ARBA00022960"/>
    </source>
</evidence>
<comment type="function">
    <text evidence="6">A probable RNA chaperone. Forms a complex with KhpA which binds to cellular RNA and controls its expression. Plays a role in peptidoglycan (PG) homeostasis and cell length regulation.</text>
</comment>
<dbReference type="PANTHER" id="PTHR35800:SF1">
    <property type="entry name" value="RNA-BINDING PROTEIN KHPB"/>
    <property type="match status" value="1"/>
</dbReference>
<dbReference type="SUPFAM" id="SSF82708">
    <property type="entry name" value="R3H domain"/>
    <property type="match status" value="1"/>
</dbReference>
<dbReference type="HAMAP" id="MF_00867">
    <property type="entry name" value="KhpB"/>
    <property type="match status" value="1"/>
</dbReference>
<dbReference type="Pfam" id="PF01424">
    <property type="entry name" value="R3H"/>
    <property type="match status" value="1"/>
</dbReference>
<keyword evidence="5 6" id="KW-0961">Cell wall biogenesis/degradation</keyword>
<dbReference type="Gene3D" id="3.30.30.80">
    <property type="entry name" value="probable RNA-binding protein from clostridium symbiosum atcc 14940"/>
    <property type="match status" value="1"/>
</dbReference>